<dbReference type="GO" id="GO:0006508">
    <property type="term" value="P:proteolysis"/>
    <property type="evidence" value="ECO:0007669"/>
    <property type="project" value="UniProtKB-KW"/>
</dbReference>
<dbReference type="GO" id="GO:0008233">
    <property type="term" value="F:peptidase activity"/>
    <property type="evidence" value="ECO:0007669"/>
    <property type="project" value="UniProtKB-KW"/>
</dbReference>
<evidence type="ECO:0000313" key="10">
    <source>
        <dbReference type="Proteomes" id="UP000596092"/>
    </source>
</evidence>
<evidence type="ECO:0000256" key="7">
    <source>
        <dbReference type="ARBA" id="ARBA00023136"/>
    </source>
</evidence>
<keyword evidence="10" id="KW-1185">Reference proteome</keyword>
<comment type="subcellular location">
    <subcellularLocation>
        <location evidence="1">Cell membrane</location>
        <topology evidence="1">Multi-pass membrane protein</topology>
    </subcellularLocation>
</comment>
<dbReference type="Proteomes" id="UP000596092">
    <property type="component" value="Chromosome"/>
</dbReference>
<evidence type="ECO:0000256" key="4">
    <source>
        <dbReference type="ARBA" id="ARBA00022692"/>
    </source>
</evidence>
<feature type="transmembrane region" description="Helical" evidence="8">
    <location>
        <begin position="20"/>
        <end position="40"/>
    </location>
</feature>
<dbReference type="KEGG" id="dog:HP555_01965"/>
<accession>A0A7T6APH6</accession>
<dbReference type="AlphaFoldDB" id="A0A7T6APH6"/>
<evidence type="ECO:0000256" key="6">
    <source>
        <dbReference type="ARBA" id="ARBA00022989"/>
    </source>
</evidence>
<keyword evidence="2" id="KW-1003">Cell membrane</keyword>
<gene>
    <name evidence="9" type="ORF">HP555_01965</name>
</gene>
<feature type="transmembrane region" description="Helical" evidence="8">
    <location>
        <begin position="260"/>
        <end position="279"/>
    </location>
</feature>
<feature type="transmembrane region" description="Helical" evidence="8">
    <location>
        <begin position="197"/>
        <end position="216"/>
    </location>
</feature>
<dbReference type="Pfam" id="PF09721">
    <property type="entry name" value="Exosortase_EpsH"/>
    <property type="match status" value="1"/>
</dbReference>
<evidence type="ECO:0000256" key="2">
    <source>
        <dbReference type="ARBA" id="ARBA00022475"/>
    </source>
</evidence>
<protein>
    <submittedName>
        <fullName evidence="9">Exosortase/archaeosortase family protein</fullName>
    </submittedName>
</protein>
<name>A0A7T6APH6_9BACT</name>
<feature type="transmembrane region" description="Helical" evidence="8">
    <location>
        <begin position="107"/>
        <end position="125"/>
    </location>
</feature>
<evidence type="ECO:0000313" key="9">
    <source>
        <dbReference type="EMBL" id="QQG64716.1"/>
    </source>
</evidence>
<keyword evidence="3" id="KW-0645">Protease</keyword>
<dbReference type="InterPro" id="IPR026392">
    <property type="entry name" value="Exo/Archaeosortase_dom"/>
</dbReference>
<evidence type="ECO:0000256" key="8">
    <source>
        <dbReference type="SAM" id="Phobius"/>
    </source>
</evidence>
<evidence type="ECO:0000256" key="5">
    <source>
        <dbReference type="ARBA" id="ARBA00022801"/>
    </source>
</evidence>
<keyword evidence="7 8" id="KW-0472">Membrane</keyword>
<keyword evidence="5" id="KW-0378">Hydrolase</keyword>
<evidence type="ECO:0000256" key="1">
    <source>
        <dbReference type="ARBA" id="ARBA00004651"/>
    </source>
</evidence>
<keyword evidence="4 8" id="KW-0812">Transmembrane</keyword>
<proteinExistence type="predicted"/>
<organism evidence="9 10">
    <name type="scientific">Desulfobulbus oligotrophicus</name>
    <dbReference type="NCBI Taxonomy" id="1909699"/>
    <lineage>
        <taxon>Bacteria</taxon>
        <taxon>Pseudomonadati</taxon>
        <taxon>Thermodesulfobacteriota</taxon>
        <taxon>Desulfobulbia</taxon>
        <taxon>Desulfobulbales</taxon>
        <taxon>Desulfobulbaceae</taxon>
        <taxon>Desulfobulbus</taxon>
    </lineage>
</organism>
<dbReference type="InterPro" id="IPR019127">
    <property type="entry name" value="Exosortase"/>
</dbReference>
<dbReference type="EMBL" id="CP054140">
    <property type="protein sequence ID" value="QQG64716.1"/>
    <property type="molecule type" value="Genomic_DNA"/>
</dbReference>
<feature type="transmembrane region" description="Helical" evidence="8">
    <location>
        <begin position="132"/>
        <end position="152"/>
    </location>
</feature>
<dbReference type="GO" id="GO:0005886">
    <property type="term" value="C:plasma membrane"/>
    <property type="evidence" value="ECO:0007669"/>
    <property type="project" value="UniProtKB-SubCell"/>
</dbReference>
<dbReference type="InterPro" id="IPR013426">
    <property type="entry name" value="EpsH-like"/>
</dbReference>
<dbReference type="NCBIfam" id="TIGR04178">
    <property type="entry name" value="exo_archaeo"/>
    <property type="match status" value="1"/>
</dbReference>
<evidence type="ECO:0000256" key="3">
    <source>
        <dbReference type="ARBA" id="ARBA00022670"/>
    </source>
</evidence>
<feature type="transmembrane region" description="Helical" evidence="8">
    <location>
        <begin position="223"/>
        <end position="248"/>
    </location>
</feature>
<dbReference type="NCBIfam" id="TIGR02602">
    <property type="entry name" value="8TM_EpsH"/>
    <property type="match status" value="1"/>
</dbReference>
<reference evidence="9 10" key="1">
    <citation type="submission" date="2020-05" db="EMBL/GenBank/DDBJ databases">
        <title>Complete genome of Desulfobulbus oligotrophicus.</title>
        <authorList>
            <person name="Podar M."/>
        </authorList>
    </citation>
    <scope>NUCLEOTIDE SEQUENCE [LARGE SCALE GENOMIC DNA]</scope>
    <source>
        <strain evidence="9 10">Prop6</strain>
    </source>
</reference>
<sequence length="288" mass="32145">MNNVEPPTGYMPGKQVNRTVLLQILLLGGAVAFTFSGVWYSLWQTWVGSDDYAHGLLIPPVALYIAWRTQAELPGRPLTPSRMGGWLLPVFCLGYVLARFAENATLSAVFMVLTFGALILFVAGWQTMRTLLFPLLLLFFMIPVPEQVYASVTVPLQLFVSKVSVDFAQWLDIPIYRNGNIIQMSSRTLEVVQACSGLRSLMSLVTLSLIMGYFLLNRNILRTLLVILSLPMAVLVNCFRVLAAILVLHFFQYDLTDDSVHTLFGAAMFGAALGLLYMLQRGLALWDR</sequence>
<dbReference type="RefSeq" id="WP_199263548.1">
    <property type="nucleotide sequence ID" value="NZ_CP054140.1"/>
</dbReference>
<keyword evidence="6 8" id="KW-1133">Transmembrane helix</keyword>